<accession>A0ACA9P8E8</accession>
<comment type="caution">
    <text evidence="1">The sequence shown here is derived from an EMBL/GenBank/DDBJ whole genome shotgun (WGS) entry which is preliminary data.</text>
</comment>
<proteinExistence type="predicted"/>
<sequence length="592" mass="66063">NLEKDMVSSAAQLHQYSFVDREKASIEVDIEDDYVVFNNLNKDFQSRGYSRMPYRVKSTEVSIVRSVIQAASDFHTHLTRAPQDGVLREYVDVEFVKVKRPLDRNFGPMAQDADAGNLCKNGLVEVTAGETLYGIKITNNSPLPLYPHLFLFECKSYYTPPIVAEQDHEAPLQPKGTFTIGYGRVGETPWTHCVGDDEEVYQSGKVVQDEQDIDICVFKLFLTSKPTDLSDIEQPSPFPGDARKTRRYKWGKEEWDAVSITVVPYIESQPFEERNQSCGAPDAAQLQMAGFDLNGLTALTSFQTSLAKVIRMPWQRVVHYVTSKFGLKRDNSKIITLGAGPVKSTGPSQLPEESIDDQPRHLSALLIGIDDYLDPNDRLLGSVNDAKDLESYLKEVYPSARIISLHNNEATRDSIIEAINSLIHDEMIERQDPILIFYAGHGGEAEPPVDWGLEGKKIQALIPQNYADGSNVITDRGFCALLEELRKAKGDNIKGTRRTRAIRLTKPLPNNVDSDIFTRNGTDGAQQTSSTRSFYNQAVSSHVLLAACGESEFAIEDGGRGAFTRALLETIKRLGFTKFTYSDIIRNLPALP</sequence>
<protein>
    <submittedName>
        <fullName evidence="1">9536_t:CDS:1</fullName>
    </submittedName>
</protein>
<evidence type="ECO:0000313" key="2">
    <source>
        <dbReference type="Proteomes" id="UP000789525"/>
    </source>
</evidence>
<name>A0ACA9P8E8_9GLOM</name>
<dbReference type="Proteomes" id="UP000789525">
    <property type="component" value="Unassembled WGS sequence"/>
</dbReference>
<gene>
    <name evidence="1" type="ORF">ACOLOM_LOCUS10084</name>
</gene>
<organism evidence="1 2">
    <name type="scientific">Acaulospora colombiana</name>
    <dbReference type="NCBI Taxonomy" id="27376"/>
    <lineage>
        <taxon>Eukaryota</taxon>
        <taxon>Fungi</taxon>
        <taxon>Fungi incertae sedis</taxon>
        <taxon>Mucoromycota</taxon>
        <taxon>Glomeromycotina</taxon>
        <taxon>Glomeromycetes</taxon>
        <taxon>Diversisporales</taxon>
        <taxon>Acaulosporaceae</taxon>
        <taxon>Acaulospora</taxon>
    </lineage>
</organism>
<keyword evidence="2" id="KW-1185">Reference proteome</keyword>
<evidence type="ECO:0000313" key="1">
    <source>
        <dbReference type="EMBL" id="CAG8697416.1"/>
    </source>
</evidence>
<reference evidence="1" key="1">
    <citation type="submission" date="2021-06" db="EMBL/GenBank/DDBJ databases">
        <authorList>
            <person name="Kallberg Y."/>
            <person name="Tangrot J."/>
            <person name="Rosling A."/>
        </authorList>
    </citation>
    <scope>NUCLEOTIDE SEQUENCE</scope>
    <source>
        <strain evidence="1">CL356</strain>
    </source>
</reference>
<dbReference type="EMBL" id="CAJVPT010031374">
    <property type="protein sequence ID" value="CAG8697416.1"/>
    <property type="molecule type" value="Genomic_DNA"/>
</dbReference>
<feature type="non-terminal residue" evidence="1">
    <location>
        <position position="592"/>
    </location>
</feature>
<feature type="non-terminal residue" evidence="1">
    <location>
        <position position="1"/>
    </location>
</feature>